<gene>
    <name evidence="1" type="ORF">DdX_02921</name>
</gene>
<keyword evidence="2" id="KW-1185">Reference proteome</keyword>
<comment type="caution">
    <text evidence="1">The sequence shown here is derived from an EMBL/GenBank/DDBJ whole genome shotgun (WGS) entry which is preliminary data.</text>
</comment>
<name>A0AAD4NDF9_9BILA</name>
<reference evidence="1" key="1">
    <citation type="submission" date="2022-01" db="EMBL/GenBank/DDBJ databases">
        <title>Genome Sequence Resource for Two Populations of Ditylenchus destructor, the Migratory Endoparasitic Phytonematode.</title>
        <authorList>
            <person name="Zhang H."/>
            <person name="Lin R."/>
            <person name="Xie B."/>
        </authorList>
    </citation>
    <scope>NUCLEOTIDE SEQUENCE</scope>
    <source>
        <strain evidence="1">BazhouSP</strain>
    </source>
</reference>
<organism evidence="1 2">
    <name type="scientific">Ditylenchus destructor</name>
    <dbReference type="NCBI Taxonomy" id="166010"/>
    <lineage>
        <taxon>Eukaryota</taxon>
        <taxon>Metazoa</taxon>
        <taxon>Ecdysozoa</taxon>
        <taxon>Nematoda</taxon>
        <taxon>Chromadorea</taxon>
        <taxon>Rhabditida</taxon>
        <taxon>Tylenchina</taxon>
        <taxon>Tylenchomorpha</taxon>
        <taxon>Sphaerularioidea</taxon>
        <taxon>Anguinidae</taxon>
        <taxon>Anguininae</taxon>
        <taxon>Ditylenchus</taxon>
    </lineage>
</organism>
<proteinExistence type="predicted"/>
<dbReference type="EMBL" id="JAKKPZ010000002">
    <property type="protein sequence ID" value="KAI1726218.1"/>
    <property type="molecule type" value="Genomic_DNA"/>
</dbReference>
<evidence type="ECO:0000313" key="1">
    <source>
        <dbReference type="EMBL" id="KAI1726218.1"/>
    </source>
</evidence>
<keyword evidence="1" id="KW-0687">Ribonucleoprotein</keyword>
<sequence>MLPLRKCGLLARNALSFASCTSNYGSMCISEAGKPFHGMWAVHVRNNTLAFERGIFPSRLVSGNVRSIRSLSVSNIKYADSSEDRKANEDIEEESADHEKIPLHKYFFKNAASLSGNPEGQDESFNEALKEGKFLLRMLVTEQMAKALLTDVSKSLGEKFKLSLEVEVEDVPETVVTLKCDQTDLTACVEEICNKFAEFGSPSDKPGEKSAEIRLLVHNRYASRLVGKSHKERKERSQNLGIQLNELRVYADVLPYSTERIVHITTSPSKIVGAVIKITDAIRTQPLDCLQLLYVPDSISGPLPKKAGGLCNGDEDAMAYDEMPKTKVTVPKNLMEALEENGAFRTVRYKCATISIKIKNPKSKDYRIMTVHGYPVQHDYAFWLLREQIMQLDGGPQYLESGIFNKKEN</sequence>
<dbReference type="Proteomes" id="UP001201812">
    <property type="component" value="Unassembled WGS sequence"/>
</dbReference>
<evidence type="ECO:0000313" key="2">
    <source>
        <dbReference type="Proteomes" id="UP001201812"/>
    </source>
</evidence>
<protein>
    <submittedName>
        <fullName evidence="1">Heterogeneous nuclear ribonucleoprotein K</fullName>
    </submittedName>
</protein>
<dbReference type="AlphaFoldDB" id="A0AAD4NDF9"/>
<dbReference type="GO" id="GO:1990904">
    <property type="term" value="C:ribonucleoprotein complex"/>
    <property type="evidence" value="ECO:0007669"/>
    <property type="project" value="UniProtKB-KW"/>
</dbReference>
<accession>A0AAD4NDF9</accession>